<keyword evidence="3" id="KW-1185">Reference proteome</keyword>
<gene>
    <name evidence="2" type="ORF">D9615_007525</name>
</gene>
<feature type="region of interest" description="Disordered" evidence="1">
    <location>
        <begin position="710"/>
        <end position="796"/>
    </location>
</feature>
<protein>
    <recommendedName>
        <fullName evidence="4">CCHC-type domain-containing protein</fullName>
    </recommendedName>
</protein>
<feature type="compositionally biased region" description="Polar residues" evidence="1">
    <location>
        <begin position="1648"/>
        <end position="1658"/>
    </location>
</feature>
<evidence type="ECO:0000313" key="3">
    <source>
        <dbReference type="Proteomes" id="UP000565441"/>
    </source>
</evidence>
<evidence type="ECO:0000313" key="2">
    <source>
        <dbReference type="EMBL" id="KAF5378164.1"/>
    </source>
</evidence>
<feature type="compositionally biased region" description="Basic and acidic residues" evidence="1">
    <location>
        <begin position="1431"/>
        <end position="1448"/>
    </location>
</feature>
<feature type="compositionally biased region" description="Low complexity" evidence="1">
    <location>
        <begin position="1413"/>
        <end position="1424"/>
    </location>
</feature>
<feature type="region of interest" description="Disordered" evidence="1">
    <location>
        <begin position="1078"/>
        <end position="1212"/>
    </location>
</feature>
<feature type="region of interest" description="Disordered" evidence="1">
    <location>
        <begin position="121"/>
        <end position="152"/>
    </location>
</feature>
<organism evidence="2 3">
    <name type="scientific">Tricholomella constricta</name>
    <dbReference type="NCBI Taxonomy" id="117010"/>
    <lineage>
        <taxon>Eukaryota</taxon>
        <taxon>Fungi</taxon>
        <taxon>Dikarya</taxon>
        <taxon>Basidiomycota</taxon>
        <taxon>Agaricomycotina</taxon>
        <taxon>Agaricomycetes</taxon>
        <taxon>Agaricomycetidae</taxon>
        <taxon>Agaricales</taxon>
        <taxon>Tricholomatineae</taxon>
        <taxon>Lyophyllaceae</taxon>
        <taxon>Tricholomella</taxon>
    </lineage>
</organism>
<feature type="compositionally biased region" description="Polar residues" evidence="1">
    <location>
        <begin position="1116"/>
        <end position="1126"/>
    </location>
</feature>
<feature type="compositionally biased region" description="Basic and acidic residues" evidence="1">
    <location>
        <begin position="129"/>
        <end position="152"/>
    </location>
</feature>
<feature type="region of interest" description="Disordered" evidence="1">
    <location>
        <begin position="634"/>
        <end position="693"/>
    </location>
</feature>
<proteinExistence type="predicted"/>
<dbReference type="EMBL" id="JAACJP010000021">
    <property type="protein sequence ID" value="KAF5378164.1"/>
    <property type="molecule type" value="Genomic_DNA"/>
</dbReference>
<feature type="region of interest" description="Disordered" evidence="1">
    <location>
        <begin position="1646"/>
        <end position="1679"/>
    </location>
</feature>
<dbReference type="OrthoDB" id="2624269at2759"/>
<feature type="compositionally biased region" description="Gly residues" evidence="1">
    <location>
        <begin position="1179"/>
        <end position="1198"/>
    </location>
</feature>
<feature type="compositionally biased region" description="Polar residues" evidence="1">
    <location>
        <begin position="764"/>
        <end position="783"/>
    </location>
</feature>
<reference evidence="2 3" key="1">
    <citation type="journal article" date="2020" name="ISME J.">
        <title>Uncovering the hidden diversity of litter-decomposition mechanisms in mushroom-forming fungi.</title>
        <authorList>
            <person name="Floudas D."/>
            <person name="Bentzer J."/>
            <person name="Ahren D."/>
            <person name="Johansson T."/>
            <person name="Persson P."/>
            <person name="Tunlid A."/>
        </authorList>
    </citation>
    <scope>NUCLEOTIDE SEQUENCE [LARGE SCALE GENOMIC DNA]</scope>
    <source>
        <strain evidence="2 3">CBS 661.87</strain>
    </source>
</reference>
<evidence type="ECO:0008006" key="4">
    <source>
        <dbReference type="Google" id="ProtNLM"/>
    </source>
</evidence>
<evidence type="ECO:0000256" key="1">
    <source>
        <dbReference type="SAM" id="MobiDB-lite"/>
    </source>
</evidence>
<accession>A0A8H5H7N6</accession>
<sequence>MSFRSGAPNFYHGTPVLPVGFLKHVYRYFVPVTLDEHERASGVQGPLIPGQSSFSMEAIYRSTTKQHSHPPSEWTIPVTASMESKANISVAKPHVVDDEVLYSQTPDGKFIPVTAVHKSSRVPQSQALHETKRRTVEKGEKQGTEKDELGDKVEWDGWPDGKFERDFTYSEVRGTNSLAMHWAHTFGGGDRRGDVFADEWEKGKKATRKCLGVIECDNFACEVTVRPNTRPDRLDAQLSKSCSCGAVLSWKQCGVRSILWTWKGGIHYSHEGEHFHRPPHKLHLLPEERDRFEALVKSHPKAGPLQLIVGVPGVHGPGHSVADISDVLLNADRVSKERKSVKRGADTGGDSFIRAFSDFEVNHPGFIIASTLGRVTVISLQTKFMRSQLLKEEILNEPVNGMVNDAAHGWWKERTSLLMVTSTYCPVLSCWVPGVLSFTNGATTDHFMHHFLAVFQGIVDEAEVRGMEIEDRLFAGVKSLEISNKWQTTDSKSQVMDFSEAERSGFITAFTEFWYQHPNNARSRAELEAAAQRLLRGCEEHFRAGVTHVSRISGAVPPEMSEEFVQRALSLLKASDSEDFRSCTALLARDFPKLVNWINWWSRESHAMMLFGSERKMDTQHICDDGCATIEPSGTTPAALPAKSPLSKTVPSIGEETEKDRNPRGQRDRSPSVEEVPDPDQSAKGPFLPAGKGPLLELEATFSGGNVAEIQEPRFSGGNGAETHDPPPHLPGNFPAGTTSSASFRSEDERSVSTVPTLGYLHNLTPSPSPSEATENPSDAESNATERPKKPTGYNTHSLIFEDLPAVRDLIIRDEPISCSNYRYHPDFDPSVDYDPITQFGGVDGLLPGRNRAESDIVRDLIIRWTAPHNDLLWINLSSAIQEFQKLRLSVDELVQYGDGATRMYSLNKPRLEEIAQLLLARRTETAAIHIRNFFKSLDRIFNRPEDVDSISSYNSTRTSLRSIFGLHSPRTELRKLTIRPDYQLDEGNSLYSAQQNLIRDEEAKNENAYYYKREKITNGNGSTRSENPPFPTISTARNIRFELPESISNIAKKHTVSSLPGVGTLSSFERVGSVTTAASNNTNTGNGGPLTIPPESRTKSANYAVQPTLIPPPTAWTSHSYQNAPHNPPGSLLDLLGIGPPDRDKKGGYGGGPTGQPLGGVNPNGGNPGHRGGPREPPGGGNPGNPPNGGGGGGGPNPDGSNGNEIPLEGPDWNIEEWQLNNKLNSTVIPSWDGMGESVLSYISSMAKLADLSNKMRIGLAKLAPSNWTGRVLDWWDALPQNIRVKLSRDWNVMLLAIRYQFLDDNWVRACTFEFEEMRFRQTNHEKEMPIDYLQRCIRYHSFLYPEDLDGPIVVARVLRTKPTEWDNILNENLCPLSSSPSSLTHEPFVNFKDLVSRPHTPVLPSVPPSTPQSTSPLPTAPAQDDMVESEVKRFHGRDDDENESPKDFLKDLERTFMQKSWNDTQKVAWFELSLLGGSPAEEWYESLPATTTAVWTDLRAAFRLRWPAKTAVRKTQEERQAELMEAKIKEATLGLKVKVNGTEVWTHVAWADKVERLARAIPDDNNLLVQSTRECMAPSLKALVPRSNNTWSAFCRAVKDVDVTELKEKKSEGEKSRKMEADLKELKALRQRPTTQSLVAKFSQMGLGSQPTTSPYSAPAKPNTPYPATPGNATQGRTDAAKWEIIRHLPAPLPDTPANRATYQVQVTSWHTTYHGRNAATEDRPYPLRPGTCALGSGKCNDCGMMGHGSNACASTTKLPDLEIKWRRKANSIKNALARAGATVPVNFVGAESTFIPEAEYRARVAEELRQHLEAEVRAQVYAELFEQRDSQGKGQGSSD</sequence>
<comment type="caution">
    <text evidence="2">The sequence shown here is derived from an EMBL/GenBank/DDBJ whole genome shotgun (WGS) entry which is preliminary data.</text>
</comment>
<dbReference type="Proteomes" id="UP000565441">
    <property type="component" value="Unassembled WGS sequence"/>
</dbReference>
<feature type="compositionally biased region" description="Gly residues" evidence="1">
    <location>
        <begin position="1149"/>
        <end position="1172"/>
    </location>
</feature>
<feature type="compositionally biased region" description="Basic and acidic residues" evidence="1">
    <location>
        <begin position="656"/>
        <end position="672"/>
    </location>
</feature>
<feature type="region of interest" description="Disordered" evidence="1">
    <location>
        <begin position="1402"/>
        <end position="1448"/>
    </location>
</feature>
<name>A0A8H5H7N6_9AGAR</name>